<feature type="domain" description="Exonuclease" evidence="2">
    <location>
        <begin position="36"/>
        <end position="234"/>
    </location>
</feature>
<dbReference type="InterPro" id="IPR036397">
    <property type="entry name" value="RNaseH_sf"/>
</dbReference>
<sequence>MTTTTSLTGERASVTPEHLLVFTHGMPAAKPVPTTPLVFIDTETTSLHHNCRIWEVAMIARHYDQDQPNPGSYTEQTMQLFIDIDVSHADPYALQLGGYWDRHPAGRRQSRHVTAPGGVPSPSDLEQPVSEGRAARLVAGWTHGAHLVAVNPSFDAERLGQMLRRHGLFPGWSHHLLDVLAVASGHLRLPPPWRSDDLAAALGVTPAGADRHTALGDARWAARIYDAVYGAPTQHDDTTGALEARP</sequence>
<evidence type="ECO:0000313" key="3">
    <source>
        <dbReference type="EMBL" id="GAA1909242.1"/>
    </source>
</evidence>
<proteinExistence type="predicted"/>
<comment type="caution">
    <text evidence="3">The sequence shown here is derived from an EMBL/GenBank/DDBJ whole genome shotgun (WGS) entry which is preliminary data.</text>
</comment>
<evidence type="ECO:0000259" key="2">
    <source>
        <dbReference type="SMART" id="SM00479"/>
    </source>
</evidence>
<feature type="region of interest" description="Disordered" evidence="1">
    <location>
        <begin position="107"/>
        <end position="128"/>
    </location>
</feature>
<reference evidence="3 4" key="1">
    <citation type="journal article" date="2019" name="Int. J. Syst. Evol. Microbiol.">
        <title>The Global Catalogue of Microorganisms (GCM) 10K type strain sequencing project: providing services to taxonomists for standard genome sequencing and annotation.</title>
        <authorList>
            <consortium name="The Broad Institute Genomics Platform"/>
            <consortium name="The Broad Institute Genome Sequencing Center for Infectious Disease"/>
            <person name="Wu L."/>
            <person name="Ma J."/>
        </authorList>
    </citation>
    <scope>NUCLEOTIDE SEQUENCE [LARGE SCALE GENOMIC DNA]</scope>
    <source>
        <strain evidence="3 4">JCM 14046</strain>
    </source>
</reference>
<organism evidence="3 4">
    <name type="scientific">Nocardioides lentus</name>
    <dbReference type="NCBI Taxonomy" id="338077"/>
    <lineage>
        <taxon>Bacteria</taxon>
        <taxon>Bacillati</taxon>
        <taxon>Actinomycetota</taxon>
        <taxon>Actinomycetes</taxon>
        <taxon>Propionibacteriales</taxon>
        <taxon>Nocardioidaceae</taxon>
        <taxon>Nocardioides</taxon>
    </lineage>
</organism>
<protein>
    <recommendedName>
        <fullName evidence="2">Exonuclease domain-containing protein</fullName>
    </recommendedName>
</protein>
<dbReference type="CDD" id="cd06127">
    <property type="entry name" value="DEDDh"/>
    <property type="match status" value="1"/>
</dbReference>
<keyword evidence="4" id="KW-1185">Reference proteome</keyword>
<evidence type="ECO:0000256" key="1">
    <source>
        <dbReference type="SAM" id="MobiDB-lite"/>
    </source>
</evidence>
<gene>
    <name evidence="3" type="ORF">GCM10009737_08060</name>
</gene>
<dbReference type="EMBL" id="BAAAMY010000002">
    <property type="protein sequence ID" value="GAA1909242.1"/>
    <property type="molecule type" value="Genomic_DNA"/>
</dbReference>
<dbReference type="InterPro" id="IPR013520">
    <property type="entry name" value="Ribonucl_H"/>
</dbReference>
<accession>A0ABN2P0Q6</accession>
<dbReference type="SMART" id="SM00479">
    <property type="entry name" value="EXOIII"/>
    <property type="match status" value="1"/>
</dbReference>
<dbReference type="Proteomes" id="UP001501612">
    <property type="component" value="Unassembled WGS sequence"/>
</dbReference>
<dbReference type="SUPFAM" id="SSF53098">
    <property type="entry name" value="Ribonuclease H-like"/>
    <property type="match status" value="1"/>
</dbReference>
<dbReference type="Gene3D" id="3.30.420.10">
    <property type="entry name" value="Ribonuclease H-like superfamily/Ribonuclease H"/>
    <property type="match status" value="1"/>
</dbReference>
<dbReference type="RefSeq" id="WP_344004092.1">
    <property type="nucleotide sequence ID" value="NZ_BAAAMY010000002.1"/>
</dbReference>
<dbReference type="InterPro" id="IPR012337">
    <property type="entry name" value="RNaseH-like_sf"/>
</dbReference>
<name>A0ABN2P0Q6_9ACTN</name>
<evidence type="ECO:0000313" key="4">
    <source>
        <dbReference type="Proteomes" id="UP001501612"/>
    </source>
</evidence>